<dbReference type="PROSITE" id="PS50059">
    <property type="entry name" value="FKBP_PPIASE"/>
    <property type="match status" value="1"/>
</dbReference>
<evidence type="ECO:0000256" key="4">
    <source>
        <dbReference type="ARBA" id="ARBA00023235"/>
    </source>
</evidence>
<dbReference type="GO" id="GO:0000785">
    <property type="term" value="C:chromatin"/>
    <property type="evidence" value="ECO:0007669"/>
    <property type="project" value="TreeGrafter"/>
</dbReference>
<evidence type="ECO:0000313" key="9">
    <source>
        <dbReference type="EMBL" id="QJR16147.1"/>
    </source>
</evidence>
<feature type="chain" id="PRO_5026823979" description="Peptidyl-prolyl cis-trans isomerase" evidence="7">
    <location>
        <begin position="26"/>
        <end position="168"/>
    </location>
</feature>
<name>A0A6M4HDV0_9PROT</name>
<evidence type="ECO:0000256" key="1">
    <source>
        <dbReference type="ARBA" id="ARBA00000971"/>
    </source>
</evidence>
<dbReference type="GO" id="GO:0003755">
    <property type="term" value="F:peptidyl-prolyl cis-trans isomerase activity"/>
    <property type="evidence" value="ECO:0007669"/>
    <property type="project" value="UniProtKB-UniRule"/>
</dbReference>
<dbReference type="PANTHER" id="PTHR43811">
    <property type="entry name" value="FKBP-TYPE PEPTIDYL-PROLYL CIS-TRANS ISOMERASE FKPA"/>
    <property type="match status" value="1"/>
</dbReference>
<reference evidence="9 10" key="1">
    <citation type="submission" date="2020-04" db="EMBL/GenBank/DDBJ databases">
        <title>Usitatibacter rugosus gen. nov., sp. nov. and Usitatibacter palustris sp. nov., novel members of Usitatibacteraceae fam. nov. within the order Nitrosomonadales isolated from soil.</title>
        <authorList>
            <person name="Huber K.J."/>
            <person name="Neumann-Schaal M."/>
            <person name="Geppert A."/>
            <person name="Luckner M."/>
            <person name="Wanner G."/>
            <person name="Overmann J."/>
        </authorList>
    </citation>
    <scope>NUCLEOTIDE SEQUENCE [LARGE SCALE GENOMIC DNA]</scope>
    <source>
        <strain evidence="9 10">Swamp67</strain>
    </source>
</reference>
<dbReference type="EC" id="5.2.1.8" evidence="6"/>
<comment type="catalytic activity">
    <reaction evidence="1 5 6">
        <text>[protein]-peptidylproline (omega=180) = [protein]-peptidylproline (omega=0)</text>
        <dbReference type="Rhea" id="RHEA:16237"/>
        <dbReference type="Rhea" id="RHEA-COMP:10747"/>
        <dbReference type="Rhea" id="RHEA-COMP:10748"/>
        <dbReference type="ChEBI" id="CHEBI:83833"/>
        <dbReference type="ChEBI" id="CHEBI:83834"/>
        <dbReference type="EC" id="5.2.1.8"/>
    </reaction>
</comment>
<sequence length="168" mass="18135">MKQLFIRTLSVAAFAATAFATNAIAQAPVAPAAPTCDNPKPPPKELVVKDIEAGTGRPAKFRTAVLVGYTGYFYDGCKPDFKGEEFDSSKGRAAPLGFMIGAGRVIKGWEEGLIGMKEKDSTRVLIIPPDKAYGAEGRPGKIPPNATLVFEIYMHAFVHYPSDEESKR</sequence>
<evidence type="ECO:0000256" key="7">
    <source>
        <dbReference type="SAM" id="SignalP"/>
    </source>
</evidence>
<dbReference type="InParanoid" id="A0A6M4HDV0"/>
<dbReference type="InterPro" id="IPR046357">
    <property type="entry name" value="PPIase_dom_sf"/>
</dbReference>
<organism evidence="9 10">
    <name type="scientific">Usitatibacter palustris</name>
    <dbReference type="NCBI Taxonomy" id="2732487"/>
    <lineage>
        <taxon>Bacteria</taxon>
        <taxon>Pseudomonadati</taxon>
        <taxon>Pseudomonadota</taxon>
        <taxon>Betaproteobacteria</taxon>
        <taxon>Nitrosomonadales</taxon>
        <taxon>Usitatibacteraceae</taxon>
        <taxon>Usitatibacter</taxon>
    </lineage>
</organism>
<gene>
    <name evidence="9" type="ORF">DSM104440_02976</name>
</gene>
<evidence type="ECO:0000256" key="2">
    <source>
        <dbReference type="ARBA" id="ARBA00006577"/>
    </source>
</evidence>
<keyword evidence="7" id="KW-0732">Signal</keyword>
<dbReference type="EMBL" id="CP053073">
    <property type="protein sequence ID" value="QJR16147.1"/>
    <property type="molecule type" value="Genomic_DNA"/>
</dbReference>
<dbReference type="RefSeq" id="WP_246212017.1">
    <property type="nucleotide sequence ID" value="NZ_CP053073.1"/>
</dbReference>
<comment type="similarity">
    <text evidence="2 6">Belongs to the FKBP-type PPIase family.</text>
</comment>
<evidence type="ECO:0000256" key="6">
    <source>
        <dbReference type="RuleBase" id="RU003915"/>
    </source>
</evidence>
<dbReference type="PANTHER" id="PTHR43811:SF19">
    <property type="entry name" value="39 KDA FK506-BINDING NUCLEAR PROTEIN"/>
    <property type="match status" value="1"/>
</dbReference>
<dbReference type="Proteomes" id="UP000503096">
    <property type="component" value="Chromosome"/>
</dbReference>
<feature type="signal peptide" evidence="7">
    <location>
        <begin position="1"/>
        <end position="25"/>
    </location>
</feature>
<feature type="domain" description="PPIase FKBP-type" evidence="8">
    <location>
        <begin position="62"/>
        <end position="158"/>
    </location>
</feature>
<dbReference type="KEGG" id="upl:DSM104440_02976"/>
<dbReference type="Gene3D" id="3.10.50.40">
    <property type="match status" value="1"/>
</dbReference>
<dbReference type="Pfam" id="PF00254">
    <property type="entry name" value="FKBP_C"/>
    <property type="match status" value="1"/>
</dbReference>
<dbReference type="SUPFAM" id="SSF54534">
    <property type="entry name" value="FKBP-like"/>
    <property type="match status" value="1"/>
</dbReference>
<keyword evidence="4 5" id="KW-0413">Isomerase</keyword>
<protein>
    <recommendedName>
        <fullName evidence="6">Peptidyl-prolyl cis-trans isomerase</fullName>
        <ecNumber evidence="6">5.2.1.8</ecNumber>
    </recommendedName>
</protein>
<evidence type="ECO:0000313" key="10">
    <source>
        <dbReference type="Proteomes" id="UP000503096"/>
    </source>
</evidence>
<accession>A0A6M4HDV0</accession>
<keyword evidence="10" id="KW-1185">Reference proteome</keyword>
<evidence type="ECO:0000259" key="8">
    <source>
        <dbReference type="PROSITE" id="PS50059"/>
    </source>
</evidence>
<dbReference type="InterPro" id="IPR001179">
    <property type="entry name" value="PPIase_FKBP_dom"/>
</dbReference>
<keyword evidence="3 5" id="KW-0697">Rotamase</keyword>
<dbReference type="AlphaFoldDB" id="A0A6M4HDV0"/>
<evidence type="ECO:0000256" key="5">
    <source>
        <dbReference type="PROSITE-ProRule" id="PRU00277"/>
    </source>
</evidence>
<proteinExistence type="inferred from homology"/>
<evidence type="ECO:0000256" key="3">
    <source>
        <dbReference type="ARBA" id="ARBA00023110"/>
    </source>
</evidence>